<dbReference type="Gene3D" id="3.40.50.720">
    <property type="entry name" value="NAD(P)-binding Rossmann-like Domain"/>
    <property type="match status" value="1"/>
</dbReference>
<sequence length="358" mass="39472">MSVQKIKVLVVGCGNMGASHATAYHNSENFEICGIVSTGKSKEVLNEKLGGGYSLFNDYAEALEATKPDAVCISTYPDTHEAFAIQALEADCHVFIEKPLADTVAGAERVAAKAKEKNKKVVVGYILRHHPSWEKFVEVASGLGRPLVMRMNLNQQSHGYMWDVHRNLMKSLSPIVDCGVHYIDVMCQMTRSKPLQVNAIGARLTDDIPEGNYNYGQLQIRFEDGSVGWYEAGWGPMMSETAFFVKDVIGPKGCVSIVAKEAGGVGKSDNVDAHTKTESLRVHYADIDGNNAFTKPDEWINLTDEPDHQELCNREQAYFLKAIQEDLNLDDHVEDAVNSLRIAFACDESVKTGLPVML</sequence>
<evidence type="ECO:0000313" key="3">
    <source>
        <dbReference type="EMBL" id="MDI9862361.1"/>
    </source>
</evidence>
<dbReference type="Proteomes" id="UP001236507">
    <property type="component" value="Unassembled WGS sequence"/>
</dbReference>
<gene>
    <name evidence="3" type="ORF">QM524_24270</name>
</gene>
<dbReference type="Gene3D" id="3.30.360.10">
    <property type="entry name" value="Dihydrodipicolinate Reductase, domain 2"/>
    <property type="match status" value="1"/>
</dbReference>
<dbReference type="InterPro" id="IPR000683">
    <property type="entry name" value="Gfo/Idh/MocA-like_OxRdtase_N"/>
</dbReference>
<dbReference type="SUPFAM" id="SSF55347">
    <property type="entry name" value="Glyceraldehyde-3-phosphate dehydrogenase-like, C-terminal domain"/>
    <property type="match status" value="1"/>
</dbReference>
<evidence type="ECO:0000259" key="2">
    <source>
        <dbReference type="Pfam" id="PF22725"/>
    </source>
</evidence>
<dbReference type="PANTHER" id="PTHR43377:SF1">
    <property type="entry name" value="BILIVERDIN REDUCTASE A"/>
    <property type="match status" value="1"/>
</dbReference>
<dbReference type="Pfam" id="PF01408">
    <property type="entry name" value="GFO_IDH_MocA"/>
    <property type="match status" value="1"/>
</dbReference>
<keyword evidence="4" id="KW-1185">Reference proteome</keyword>
<feature type="domain" description="GFO/IDH/MocA-like oxidoreductase" evidence="2">
    <location>
        <begin position="143"/>
        <end position="235"/>
    </location>
</feature>
<evidence type="ECO:0000313" key="4">
    <source>
        <dbReference type="Proteomes" id="UP001236507"/>
    </source>
</evidence>
<proteinExistence type="predicted"/>
<comment type="caution">
    <text evidence="3">The sequence shown here is derived from an EMBL/GenBank/DDBJ whole genome shotgun (WGS) entry which is preliminary data.</text>
</comment>
<accession>A0ABT6YGT6</accession>
<dbReference type="PANTHER" id="PTHR43377">
    <property type="entry name" value="BILIVERDIN REDUCTASE A"/>
    <property type="match status" value="1"/>
</dbReference>
<dbReference type="InterPro" id="IPR055170">
    <property type="entry name" value="GFO_IDH_MocA-like_dom"/>
</dbReference>
<organism evidence="3 4">
    <name type="scientific">Flectobacillus roseus</name>
    <dbReference type="NCBI Taxonomy" id="502259"/>
    <lineage>
        <taxon>Bacteria</taxon>
        <taxon>Pseudomonadati</taxon>
        <taxon>Bacteroidota</taxon>
        <taxon>Cytophagia</taxon>
        <taxon>Cytophagales</taxon>
        <taxon>Flectobacillaceae</taxon>
        <taxon>Flectobacillus</taxon>
    </lineage>
</organism>
<dbReference type="EMBL" id="JASHIF010000028">
    <property type="protein sequence ID" value="MDI9862361.1"/>
    <property type="molecule type" value="Genomic_DNA"/>
</dbReference>
<dbReference type="SUPFAM" id="SSF51735">
    <property type="entry name" value="NAD(P)-binding Rossmann-fold domains"/>
    <property type="match status" value="1"/>
</dbReference>
<dbReference type="InterPro" id="IPR036291">
    <property type="entry name" value="NAD(P)-bd_dom_sf"/>
</dbReference>
<feature type="domain" description="Gfo/Idh/MocA-like oxidoreductase N-terminal" evidence="1">
    <location>
        <begin position="6"/>
        <end position="125"/>
    </location>
</feature>
<name>A0ABT6YGT6_9BACT</name>
<protein>
    <submittedName>
        <fullName evidence="3">Gfo/Idh/MocA family oxidoreductase</fullName>
    </submittedName>
</protein>
<reference evidence="3 4" key="1">
    <citation type="submission" date="2023-05" db="EMBL/GenBank/DDBJ databases">
        <title>Novel species of genus Flectobacillus isolated from stream in China.</title>
        <authorList>
            <person name="Lu H."/>
        </authorList>
    </citation>
    <scope>NUCLEOTIDE SEQUENCE [LARGE SCALE GENOMIC DNA]</scope>
    <source>
        <strain evidence="3 4">KCTC 42575</strain>
    </source>
</reference>
<dbReference type="Pfam" id="PF22725">
    <property type="entry name" value="GFO_IDH_MocA_C3"/>
    <property type="match status" value="1"/>
</dbReference>
<evidence type="ECO:0000259" key="1">
    <source>
        <dbReference type="Pfam" id="PF01408"/>
    </source>
</evidence>
<dbReference type="RefSeq" id="WP_283346627.1">
    <property type="nucleotide sequence ID" value="NZ_JASHIF010000028.1"/>
</dbReference>
<dbReference type="InterPro" id="IPR051450">
    <property type="entry name" value="Gfo/Idh/MocA_Oxidoreductases"/>
</dbReference>